<evidence type="ECO:0000313" key="2">
    <source>
        <dbReference type="Proteomes" id="UP000470082"/>
    </source>
</evidence>
<dbReference type="RefSeq" id="WP_154460278.1">
    <property type="nucleotide sequence ID" value="NZ_JAXEST010000007.1"/>
</dbReference>
<evidence type="ECO:0000313" key="1">
    <source>
        <dbReference type="EMBL" id="MSS01732.1"/>
    </source>
</evidence>
<comment type="caution">
    <text evidence="1">The sequence shown here is derived from an EMBL/GenBank/DDBJ whole genome shotgun (WGS) entry which is preliminary data.</text>
</comment>
<name>A0A7X2N3F5_9FIRM</name>
<gene>
    <name evidence="1" type="ORF">FYJ50_06425</name>
</gene>
<protein>
    <submittedName>
        <fullName evidence="1">Uncharacterized protein</fullName>
    </submittedName>
</protein>
<reference evidence="1 2" key="1">
    <citation type="submission" date="2019-08" db="EMBL/GenBank/DDBJ databases">
        <title>In-depth cultivation of the pig gut microbiome towards novel bacterial diversity and tailored functional studies.</title>
        <authorList>
            <person name="Wylensek D."/>
            <person name="Hitch T.C.A."/>
            <person name="Clavel T."/>
        </authorList>
    </citation>
    <scope>NUCLEOTIDE SEQUENCE [LARGE SCALE GENOMIC DNA]</scope>
    <source>
        <strain evidence="1 2">LKV-178-WT-2G</strain>
    </source>
</reference>
<organism evidence="1 2">
    <name type="scientific">Floccifex porci</name>
    <dbReference type="NCBI Taxonomy" id="2606629"/>
    <lineage>
        <taxon>Bacteria</taxon>
        <taxon>Bacillati</taxon>
        <taxon>Bacillota</taxon>
        <taxon>Erysipelotrichia</taxon>
        <taxon>Erysipelotrichales</taxon>
        <taxon>Erysipelotrichaceae</taxon>
        <taxon>Floccifex</taxon>
    </lineage>
</organism>
<accession>A0A7X2N3F5</accession>
<keyword evidence="2" id="KW-1185">Reference proteome</keyword>
<dbReference type="Proteomes" id="UP000470082">
    <property type="component" value="Unassembled WGS sequence"/>
</dbReference>
<dbReference type="AlphaFoldDB" id="A0A7X2N3F5"/>
<proteinExistence type="predicted"/>
<dbReference type="EMBL" id="VUMM01000011">
    <property type="protein sequence ID" value="MSS01732.1"/>
    <property type="molecule type" value="Genomic_DNA"/>
</dbReference>
<sequence>MFFIKKNPEAVKQEKIANLWHYMTSMSKKDKKLFQQLIEQDNEPLKFKDGEVPKSQFLKDKKMIERFVIQEQIDSRLYDYICFKFKDDIFELLDESYDQFYSIIG</sequence>